<sequence length="691" mass="75843">MPSADDDNIPSIITADLTTDDVKPSPPLTTSPVQTLSLTAPGLLSPHSPAAGPRRSLDVPSSPTYIDDGASVITVPPSPSLSSHSSVHFHPTSLALRDNKPELRSPSLLSPLGGNRNTHQRKGSNATFATTVSDATEADSSSRPEGLRHVKSNTTSFTHVGSRSVSRAKRDTTDADTGTAISEKPKQKAGVELDEDVEPTPFCFCANSLARGLGRVQNAIRRTLTLARPLRKQRRCESPAMMPDLKSLDRVENTGGVSGFLDGLGGTIDQPEIERHIEHSVLSLESQSKACEAPDDRHAQGYVNDLLTAWEHRRSLLSMMAGSNREGRFPDEQRKELEDIEAQIGTTLIFILESPDARREARAFTGNDAQTLIDVIQDVLNRGTLPDAASRSQARKLLQKVSEAQEQLPSSLFITGVNDHDDCPTFAGSFGDVYRASYQGRMVALKRIRTFTEDSTRTLKHTRLFCKEALVWQTLRHRFILPLLGIDRSTFAPSLCMVSPWMKNGTVLKYLRDHGQGDVNRLLHEIAQGLDYLHFMNVVHGDLRGTNILISDDENACLSDFGLATTIDDVDSSRGTSTSNRAGSVRWFAPELIHPTKFGCPTFVRTKASDVYTYACVCLELYTQKPPFPYLQDVAALLGVIEGERPEQPPTMPAALWQLVTTAWAEDFRARPSIHDVAVNLKDMVVSRLPP</sequence>
<dbReference type="PROSITE" id="PS50011">
    <property type="entry name" value="PROTEIN_KINASE_DOM"/>
    <property type="match status" value="1"/>
</dbReference>
<dbReference type="Gene3D" id="1.10.510.10">
    <property type="entry name" value="Transferase(Phosphotransferase) domain 1"/>
    <property type="match status" value="1"/>
</dbReference>
<feature type="compositionally biased region" description="Polar residues" evidence="1">
    <location>
        <begin position="123"/>
        <end position="139"/>
    </location>
</feature>
<keyword evidence="4" id="KW-1185">Reference proteome</keyword>
<dbReference type="PANTHER" id="PTHR44329:SF261">
    <property type="entry name" value="ZINC FINGER CONTAINING PROTEIN KINASE-RELATED"/>
    <property type="match status" value="1"/>
</dbReference>
<dbReference type="InterPro" id="IPR001245">
    <property type="entry name" value="Ser-Thr/Tyr_kinase_cat_dom"/>
</dbReference>
<dbReference type="InterPro" id="IPR051681">
    <property type="entry name" value="Ser/Thr_Kinases-Pseudokinases"/>
</dbReference>
<dbReference type="GO" id="GO:0004674">
    <property type="term" value="F:protein serine/threonine kinase activity"/>
    <property type="evidence" value="ECO:0007669"/>
    <property type="project" value="TreeGrafter"/>
</dbReference>
<feature type="domain" description="Protein kinase" evidence="2">
    <location>
        <begin position="419"/>
        <end position="686"/>
    </location>
</feature>
<protein>
    <submittedName>
        <fullName evidence="3">Kinase-like protein</fullName>
    </submittedName>
</protein>
<dbReference type="InterPro" id="IPR008266">
    <property type="entry name" value="Tyr_kinase_AS"/>
</dbReference>
<feature type="region of interest" description="Disordered" evidence="1">
    <location>
        <begin position="94"/>
        <end position="179"/>
    </location>
</feature>
<organism evidence="3 4">
    <name type="scientific">Mycena sanguinolenta</name>
    <dbReference type="NCBI Taxonomy" id="230812"/>
    <lineage>
        <taxon>Eukaryota</taxon>
        <taxon>Fungi</taxon>
        <taxon>Dikarya</taxon>
        <taxon>Basidiomycota</taxon>
        <taxon>Agaricomycotina</taxon>
        <taxon>Agaricomycetes</taxon>
        <taxon>Agaricomycetidae</taxon>
        <taxon>Agaricales</taxon>
        <taxon>Marasmiineae</taxon>
        <taxon>Mycenaceae</taxon>
        <taxon>Mycena</taxon>
    </lineage>
</organism>
<dbReference type="PROSITE" id="PS00109">
    <property type="entry name" value="PROTEIN_KINASE_TYR"/>
    <property type="match status" value="1"/>
</dbReference>
<proteinExistence type="predicted"/>
<accession>A0A8H7CG27</accession>
<dbReference type="PANTHER" id="PTHR44329">
    <property type="entry name" value="SERINE/THREONINE-PROTEIN KINASE TNNI3K-RELATED"/>
    <property type="match status" value="1"/>
</dbReference>
<reference evidence="3" key="1">
    <citation type="submission" date="2020-05" db="EMBL/GenBank/DDBJ databases">
        <title>Mycena genomes resolve the evolution of fungal bioluminescence.</title>
        <authorList>
            <person name="Tsai I.J."/>
        </authorList>
    </citation>
    <scope>NUCLEOTIDE SEQUENCE</scope>
    <source>
        <strain evidence="3">160909Yilan</strain>
    </source>
</reference>
<evidence type="ECO:0000313" key="4">
    <source>
        <dbReference type="Proteomes" id="UP000623467"/>
    </source>
</evidence>
<feature type="compositionally biased region" description="Polar residues" evidence="1">
    <location>
        <begin position="152"/>
        <end position="165"/>
    </location>
</feature>
<feature type="region of interest" description="Disordered" evidence="1">
    <location>
        <begin position="1"/>
        <end position="63"/>
    </location>
</feature>
<gene>
    <name evidence="3" type="ORF">MSAN_02317700</name>
</gene>
<dbReference type="GO" id="GO:0005524">
    <property type="term" value="F:ATP binding"/>
    <property type="evidence" value="ECO:0007669"/>
    <property type="project" value="InterPro"/>
</dbReference>
<dbReference type="Pfam" id="PF07714">
    <property type="entry name" value="PK_Tyr_Ser-Thr"/>
    <property type="match status" value="1"/>
</dbReference>
<dbReference type="SUPFAM" id="SSF56112">
    <property type="entry name" value="Protein kinase-like (PK-like)"/>
    <property type="match status" value="1"/>
</dbReference>
<dbReference type="OrthoDB" id="2314769at2759"/>
<evidence type="ECO:0000256" key="1">
    <source>
        <dbReference type="SAM" id="MobiDB-lite"/>
    </source>
</evidence>
<dbReference type="AlphaFoldDB" id="A0A8H7CG27"/>
<keyword evidence="3" id="KW-0418">Kinase</keyword>
<comment type="caution">
    <text evidence="3">The sequence shown here is derived from an EMBL/GenBank/DDBJ whole genome shotgun (WGS) entry which is preliminary data.</text>
</comment>
<keyword evidence="3" id="KW-0808">Transferase</keyword>
<dbReference type="Proteomes" id="UP000623467">
    <property type="component" value="Unassembled WGS sequence"/>
</dbReference>
<name>A0A8H7CG27_9AGAR</name>
<dbReference type="InterPro" id="IPR000719">
    <property type="entry name" value="Prot_kinase_dom"/>
</dbReference>
<evidence type="ECO:0000259" key="2">
    <source>
        <dbReference type="PROSITE" id="PS50011"/>
    </source>
</evidence>
<evidence type="ECO:0000313" key="3">
    <source>
        <dbReference type="EMBL" id="KAF7336040.1"/>
    </source>
</evidence>
<dbReference type="InterPro" id="IPR011009">
    <property type="entry name" value="Kinase-like_dom_sf"/>
</dbReference>
<dbReference type="EMBL" id="JACAZH010000038">
    <property type="protein sequence ID" value="KAF7336040.1"/>
    <property type="molecule type" value="Genomic_DNA"/>
</dbReference>